<keyword evidence="2" id="KW-1185">Reference proteome</keyword>
<dbReference type="RefSeq" id="XP_035696255.1">
    <property type="nucleotide sequence ID" value="XM_035840362.1"/>
</dbReference>
<dbReference type="Pfam" id="PF23086">
    <property type="entry name" value="Tudor_Coilin"/>
    <property type="match status" value="1"/>
</dbReference>
<organism evidence="2 3">
    <name type="scientific">Branchiostoma floridae</name>
    <name type="common">Florida lancelet</name>
    <name type="synonym">Amphioxus</name>
    <dbReference type="NCBI Taxonomy" id="7739"/>
    <lineage>
        <taxon>Eukaryota</taxon>
        <taxon>Metazoa</taxon>
        <taxon>Chordata</taxon>
        <taxon>Cephalochordata</taxon>
        <taxon>Leptocardii</taxon>
        <taxon>Amphioxiformes</taxon>
        <taxon>Branchiostomatidae</taxon>
        <taxon>Branchiostoma</taxon>
    </lineage>
</organism>
<feature type="domain" description="Coilin tudor" evidence="1">
    <location>
        <begin position="1"/>
        <end position="79"/>
    </location>
</feature>
<dbReference type="GeneID" id="118429741"/>
<gene>
    <name evidence="3" type="primary">LOC118429741</name>
</gene>
<dbReference type="Proteomes" id="UP000001554">
    <property type="component" value="Chromosome 13"/>
</dbReference>
<reference evidence="2" key="1">
    <citation type="journal article" date="2020" name="Nat. Ecol. Evol.">
        <title>Deeply conserved synteny resolves early events in vertebrate evolution.</title>
        <authorList>
            <person name="Simakov O."/>
            <person name="Marletaz F."/>
            <person name="Yue J.X."/>
            <person name="O'Connell B."/>
            <person name="Jenkins J."/>
            <person name="Brandt A."/>
            <person name="Calef R."/>
            <person name="Tung C.H."/>
            <person name="Huang T.K."/>
            <person name="Schmutz J."/>
            <person name="Satoh N."/>
            <person name="Yu J.K."/>
            <person name="Putnam N.H."/>
            <person name="Green R.E."/>
            <person name="Rokhsar D.S."/>
        </authorList>
    </citation>
    <scope>NUCLEOTIDE SEQUENCE [LARGE SCALE GENOMIC DNA]</scope>
    <source>
        <strain evidence="2">S238N-H82</strain>
    </source>
</reference>
<reference evidence="3" key="2">
    <citation type="submission" date="2025-08" db="UniProtKB">
        <authorList>
            <consortium name="RefSeq"/>
        </authorList>
    </citation>
    <scope>IDENTIFICATION</scope>
    <source>
        <strain evidence="3">S238N-H82</strain>
        <tissue evidence="3">Testes</tissue>
    </source>
</reference>
<dbReference type="InterPro" id="IPR056398">
    <property type="entry name" value="Tudor_Coilin"/>
</dbReference>
<dbReference type="OrthoDB" id="74813at2759"/>
<evidence type="ECO:0000313" key="2">
    <source>
        <dbReference type="Proteomes" id="UP000001554"/>
    </source>
</evidence>
<protein>
    <submittedName>
        <fullName evidence="3">Coilin-like</fullName>
    </submittedName>
</protein>
<name>A0A9J7M8M9_BRAFL</name>
<accession>A0A9J7M8M9</accession>
<dbReference type="KEGG" id="bfo:118429741"/>
<evidence type="ECO:0000313" key="3">
    <source>
        <dbReference type="RefSeq" id="XP_035696255.1"/>
    </source>
</evidence>
<sequence>MSANYCPEISSYKEAVVTGYDPATGDLEVEMVYDITAYKKQNKPGRFEMDLDVGDQEDKPDNKVTVAVSALVEPKLVQDK</sequence>
<proteinExistence type="predicted"/>
<dbReference type="AlphaFoldDB" id="A0A9J7M8M9"/>
<evidence type="ECO:0000259" key="1">
    <source>
        <dbReference type="Pfam" id="PF23086"/>
    </source>
</evidence>